<evidence type="ECO:0000259" key="5">
    <source>
        <dbReference type="PROSITE" id="PS51898"/>
    </source>
</evidence>
<evidence type="ECO:0000256" key="4">
    <source>
        <dbReference type="ARBA" id="ARBA00023172"/>
    </source>
</evidence>
<dbReference type="Pfam" id="PF00589">
    <property type="entry name" value="Phage_integrase"/>
    <property type="match status" value="1"/>
</dbReference>
<evidence type="ECO:0000313" key="6">
    <source>
        <dbReference type="EMBL" id="PLC59382.1"/>
    </source>
</evidence>
<dbReference type="PROSITE" id="PS51898">
    <property type="entry name" value="TYR_RECOMBINASE"/>
    <property type="match status" value="1"/>
</dbReference>
<evidence type="ECO:0000256" key="2">
    <source>
        <dbReference type="ARBA" id="ARBA00022908"/>
    </source>
</evidence>
<dbReference type="EMBL" id="NPIB01000002">
    <property type="protein sequence ID" value="PLC59382.1"/>
    <property type="molecule type" value="Genomic_DNA"/>
</dbReference>
<dbReference type="SUPFAM" id="SSF56349">
    <property type="entry name" value="DNA breaking-rejoining enzymes"/>
    <property type="match status" value="1"/>
</dbReference>
<dbReference type="PANTHER" id="PTHR30349:SF41">
    <property type="entry name" value="INTEGRASE_RECOMBINASE PROTEIN MJ0367-RELATED"/>
    <property type="match status" value="1"/>
</dbReference>
<dbReference type="RefSeq" id="WP_101767584.1">
    <property type="nucleotide sequence ID" value="NZ_BPPU01000003.1"/>
</dbReference>
<dbReference type="GO" id="GO:0006310">
    <property type="term" value="P:DNA recombination"/>
    <property type="evidence" value="ECO:0007669"/>
    <property type="project" value="UniProtKB-KW"/>
</dbReference>
<keyword evidence="3" id="KW-0238">DNA-binding</keyword>
<dbReference type="PANTHER" id="PTHR30349">
    <property type="entry name" value="PHAGE INTEGRASE-RELATED"/>
    <property type="match status" value="1"/>
</dbReference>
<proteinExistence type="inferred from homology"/>
<keyword evidence="4" id="KW-0233">DNA recombination</keyword>
<accession>A0A2N4UWH9</accession>
<reference evidence="6 7" key="1">
    <citation type="journal article" date="2018" name="Syst. Appl. Microbiol.">
        <title>Photobacterium carnosum sp. nov., isolated from spoiled modified atmosphere packaged poultry meat.</title>
        <authorList>
            <person name="Hilgarth M."/>
            <person name="Fuertes S."/>
            <person name="Ehrmann M."/>
            <person name="Vogel R.F."/>
        </authorList>
    </citation>
    <scope>NUCLEOTIDE SEQUENCE [LARGE SCALE GENOMIC DNA]</scope>
    <source>
        <strain evidence="6 7">TMW 2.2021</strain>
    </source>
</reference>
<dbReference type="InterPro" id="IPR050090">
    <property type="entry name" value="Tyrosine_recombinase_XerCD"/>
</dbReference>
<evidence type="ECO:0000256" key="1">
    <source>
        <dbReference type="ARBA" id="ARBA00008857"/>
    </source>
</evidence>
<dbReference type="InterPro" id="IPR002104">
    <property type="entry name" value="Integrase_catalytic"/>
</dbReference>
<name>A0A2N4UWH9_9GAMM</name>
<dbReference type="GO" id="GO:0015074">
    <property type="term" value="P:DNA integration"/>
    <property type="evidence" value="ECO:0007669"/>
    <property type="project" value="UniProtKB-KW"/>
</dbReference>
<dbReference type="Gene3D" id="1.10.443.10">
    <property type="entry name" value="Intergrase catalytic core"/>
    <property type="match status" value="1"/>
</dbReference>
<gene>
    <name evidence="6" type="ORF">CIK00_03675</name>
</gene>
<dbReference type="InterPro" id="IPR013762">
    <property type="entry name" value="Integrase-like_cat_sf"/>
</dbReference>
<feature type="domain" description="Tyr recombinase" evidence="5">
    <location>
        <begin position="184"/>
        <end position="402"/>
    </location>
</feature>
<protein>
    <recommendedName>
        <fullName evidence="5">Tyr recombinase domain-containing protein</fullName>
    </recommendedName>
</protein>
<evidence type="ECO:0000313" key="7">
    <source>
        <dbReference type="Proteomes" id="UP000234420"/>
    </source>
</evidence>
<comment type="caution">
    <text evidence="6">The sequence shown here is derived from an EMBL/GenBank/DDBJ whole genome shotgun (WGS) entry which is preliminary data.</text>
</comment>
<keyword evidence="2" id="KW-0229">DNA integration</keyword>
<evidence type="ECO:0000256" key="3">
    <source>
        <dbReference type="ARBA" id="ARBA00023125"/>
    </source>
</evidence>
<dbReference type="InterPro" id="IPR011010">
    <property type="entry name" value="DNA_brk_join_enz"/>
</dbReference>
<comment type="similarity">
    <text evidence="1">Belongs to the 'phage' integrase family.</text>
</comment>
<dbReference type="CDD" id="cd00397">
    <property type="entry name" value="DNA_BRE_C"/>
    <property type="match status" value="1"/>
</dbReference>
<dbReference type="GO" id="GO:0003677">
    <property type="term" value="F:DNA binding"/>
    <property type="evidence" value="ECO:0007669"/>
    <property type="project" value="UniProtKB-KW"/>
</dbReference>
<dbReference type="AlphaFoldDB" id="A0A2N4UWH9"/>
<sequence>MIVKVYKCNHETYVSIVNDDQIPVSHHISNYLNIDMKTASFNSKITYAYELKYIINFFHSLSPPINLIERIISRELLTRREIDIFLNKATKSSTEKKPTISMKRVSSKKVENLIHMANYRNNLLKPDSTKKRINRLIHFMDRTIKRVYIDYNDYEKIEKKWEVLKEYLSNGNNNFKKTNSKVRSNKKIISDDKFKELIDLIQPHSQNNPFKHNKFRNFLIISLLIETGIRRGACANIKISDLKMYGTFDEIKITRDHDNETDDRLFKARQKTREHSIYITQNLMKDIKYYITKVREKTPNAEKHNFLFVTEMNTKNTIGSPLSLQSYNKIFNKISISLNIHITPHTLRHKWNELFEDTINNTDATNIDKESIRNFLMGWNPDSKMGNIYNEYSLQKKTQEIMKKIQEEITSNIDR</sequence>
<dbReference type="Proteomes" id="UP000234420">
    <property type="component" value="Unassembled WGS sequence"/>
</dbReference>
<keyword evidence="7" id="KW-1185">Reference proteome</keyword>
<organism evidence="6 7">
    <name type="scientific">Photobacterium carnosum</name>
    <dbReference type="NCBI Taxonomy" id="2023717"/>
    <lineage>
        <taxon>Bacteria</taxon>
        <taxon>Pseudomonadati</taxon>
        <taxon>Pseudomonadota</taxon>
        <taxon>Gammaproteobacteria</taxon>
        <taxon>Vibrionales</taxon>
        <taxon>Vibrionaceae</taxon>
        <taxon>Photobacterium</taxon>
    </lineage>
</organism>